<dbReference type="AlphaFoldDB" id="A0A2G5SJC3"/>
<accession>A0A2G5SJC3</accession>
<comment type="caution">
    <text evidence="1">The sequence shown here is derived from an EMBL/GenBank/DDBJ whole genome shotgun (WGS) entry which is preliminary data.</text>
</comment>
<organism evidence="1 2">
    <name type="scientific">Caenorhabditis nigoni</name>
    <dbReference type="NCBI Taxonomy" id="1611254"/>
    <lineage>
        <taxon>Eukaryota</taxon>
        <taxon>Metazoa</taxon>
        <taxon>Ecdysozoa</taxon>
        <taxon>Nematoda</taxon>
        <taxon>Chromadorea</taxon>
        <taxon>Rhabditida</taxon>
        <taxon>Rhabditina</taxon>
        <taxon>Rhabditomorpha</taxon>
        <taxon>Rhabditoidea</taxon>
        <taxon>Rhabditidae</taxon>
        <taxon>Peloderinae</taxon>
        <taxon>Caenorhabditis</taxon>
    </lineage>
</organism>
<evidence type="ECO:0000313" key="1">
    <source>
        <dbReference type="EMBL" id="PIC15204.1"/>
    </source>
</evidence>
<dbReference type="PANTHER" id="PTHR46282:SF2">
    <property type="entry name" value="LEUCINE-RICH MELANOCYTE DIFFERENTIATION-ASSOCIATED PROTEIN"/>
    <property type="match status" value="1"/>
</dbReference>
<name>A0A2G5SJC3_9PELO</name>
<evidence type="ECO:0000313" key="2">
    <source>
        <dbReference type="Proteomes" id="UP000230233"/>
    </source>
</evidence>
<dbReference type="InterPro" id="IPR043313">
    <property type="entry name" value="LRMDA"/>
</dbReference>
<reference evidence="2" key="1">
    <citation type="submission" date="2017-10" db="EMBL/GenBank/DDBJ databases">
        <title>Rapid genome shrinkage in a self-fertile nematode reveals novel sperm competition proteins.</title>
        <authorList>
            <person name="Yin D."/>
            <person name="Schwarz E.M."/>
            <person name="Thomas C.G."/>
            <person name="Felde R.L."/>
            <person name="Korf I.F."/>
            <person name="Cutter A.D."/>
            <person name="Schartner C.M."/>
            <person name="Ralston E.J."/>
            <person name="Meyer B.J."/>
            <person name="Haag E.S."/>
        </authorList>
    </citation>
    <scope>NUCLEOTIDE SEQUENCE [LARGE SCALE GENOMIC DNA]</scope>
    <source>
        <strain evidence="2">JU1422</strain>
    </source>
</reference>
<dbReference type="PANTHER" id="PTHR46282">
    <property type="entry name" value="LEUCINE-RICH MELANOCYTE DIFFERENTIATION-ASSOCIATED PROTEIN"/>
    <property type="match status" value="1"/>
</dbReference>
<gene>
    <name evidence="1" type="primary">Cni-T19D7.6</name>
    <name evidence="1" type="synonym">Cnig_chr_X.g22270</name>
    <name evidence="1" type="ORF">B9Z55_022270</name>
</gene>
<dbReference type="SUPFAM" id="SSF52058">
    <property type="entry name" value="L domain-like"/>
    <property type="match status" value="1"/>
</dbReference>
<protein>
    <recommendedName>
        <fullName evidence="3">U2A'/phosphoprotein 32 family A C-terminal domain-containing protein</fullName>
    </recommendedName>
</protein>
<dbReference type="InterPro" id="IPR032675">
    <property type="entry name" value="LRR_dom_sf"/>
</dbReference>
<evidence type="ECO:0008006" key="3">
    <source>
        <dbReference type="Google" id="ProtNLM"/>
    </source>
</evidence>
<dbReference type="OrthoDB" id="272149at2759"/>
<keyword evidence="2" id="KW-1185">Reference proteome</keyword>
<dbReference type="Gene3D" id="3.80.10.10">
    <property type="entry name" value="Ribonuclease Inhibitor"/>
    <property type="match status" value="1"/>
</dbReference>
<dbReference type="STRING" id="1611254.A0A2G5SJC3"/>
<sequence>MPIHACVAHKIHQEAPVDKLIVNSKVVLTGLNLKSIPSAIIKNRECIETLILDNNMLTENSFNMPKFRNLKELAVRNNRIRNISVFMVNIQKNCPNLEVLRIRNNPDWPVRLKKEEKHRVFNFLKKLRFLDELETTRQKSYSDSSSHTSHSSESE</sequence>
<dbReference type="Proteomes" id="UP000230233">
    <property type="component" value="Chromosome X"/>
</dbReference>
<proteinExistence type="predicted"/>
<dbReference type="EMBL" id="PDUG01000006">
    <property type="protein sequence ID" value="PIC15204.1"/>
    <property type="molecule type" value="Genomic_DNA"/>
</dbReference>